<dbReference type="EMBL" id="JACCAT010000001">
    <property type="protein sequence ID" value="NYH07721.1"/>
    <property type="molecule type" value="Genomic_DNA"/>
</dbReference>
<sequence>MTELPEQERLDELESLRVQVAVEARLSNFDPAQAISHDDMRARYGQEALTSN</sequence>
<proteinExistence type="predicted"/>
<dbReference type="AlphaFoldDB" id="A0A7Y9VSG6"/>
<evidence type="ECO:0000313" key="2">
    <source>
        <dbReference type="Proteomes" id="UP000553035"/>
    </source>
</evidence>
<evidence type="ECO:0000313" key="1">
    <source>
        <dbReference type="EMBL" id="NYH07721.1"/>
    </source>
</evidence>
<reference evidence="1 2" key="1">
    <citation type="submission" date="2020-07" db="EMBL/GenBank/DDBJ databases">
        <title>Exploring microbial biodiversity for novel pathways involved in the catabolism of aromatic compounds derived from lignin.</title>
        <authorList>
            <person name="Elkins J."/>
        </authorList>
    </citation>
    <scope>NUCLEOTIDE SEQUENCE [LARGE SCALE GENOMIC DNA]</scope>
    <source>
        <strain evidence="1 2">VanB</strain>
    </source>
</reference>
<organism evidence="1 2">
    <name type="scientific">Pseudomonas moraviensis</name>
    <dbReference type="NCBI Taxonomy" id="321662"/>
    <lineage>
        <taxon>Bacteria</taxon>
        <taxon>Pseudomonadati</taxon>
        <taxon>Pseudomonadota</taxon>
        <taxon>Gammaproteobacteria</taxon>
        <taxon>Pseudomonadales</taxon>
        <taxon>Pseudomonadaceae</taxon>
        <taxon>Pseudomonas</taxon>
    </lineage>
</organism>
<name>A0A7Y9VSG6_9PSED</name>
<accession>A0A7Y9VSG6</accession>
<protein>
    <submittedName>
        <fullName evidence="1">Uncharacterized protein</fullName>
    </submittedName>
</protein>
<dbReference type="Proteomes" id="UP000553035">
    <property type="component" value="Unassembled WGS sequence"/>
</dbReference>
<comment type="caution">
    <text evidence="1">The sequence shown here is derived from an EMBL/GenBank/DDBJ whole genome shotgun (WGS) entry which is preliminary data.</text>
</comment>
<gene>
    <name evidence="1" type="ORF">GGI52_000764</name>
</gene>